<name>A0A0H5R909_9EUKA</name>
<keyword evidence="4" id="KW-0539">Nucleus</keyword>
<evidence type="ECO:0000256" key="6">
    <source>
        <dbReference type="SAM" id="MobiDB-lite"/>
    </source>
</evidence>
<dbReference type="GO" id="GO:0005730">
    <property type="term" value="C:nucleolus"/>
    <property type="evidence" value="ECO:0007669"/>
    <property type="project" value="UniProtKB-SubCell"/>
</dbReference>
<dbReference type="GO" id="GO:0005737">
    <property type="term" value="C:cytoplasm"/>
    <property type="evidence" value="ECO:0007669"/>
    <property type="project" value="TreeGrafter"/>
</dbReference>
<dbReference type="EMBL" id="HACM01004427">
    <property type="protein sequence ID" value="CRZ04869.1"/>
    <property type="molecule type" value="Transcribed_RNA"/>
</dbReference>
<feature type="region of interest" description="Disordered" evidence="6">
    <location>
        <begin position="1"/>
        <end position="26"/>
    </location>
</feature>
<comment type="subcellular location">
    <subcellularLocation>
        <location evidence="1">Nucleus</location>
        <location evidence="1">Nucleolus</location>
    </subcellularLocation>
</comment>
<dbReference type="InterPro" id="IPR007955">
    <property type="entry name" value="Bystin"/>
</dbReference>
<proteinExistence type="inferred from homology"/>
<comment type="similarity">
    <text evidence="2">Belongs to the bystin family.</text>
</comment>
<dbReference type="PANTHER" id="PTHR12821:SF0">
    <property type="entry name" value="BYSTIN"/>
    <property type="match status" value="1"/>
</dbReference>
<dbReference type="Gene3D" id="1.25.40.480">
    <property type="match status" value="1"/>
</dbReference>
<dbReference type="PANTHER" id="PTHR12821">
    <property type="entry name" value="BYSTIN"/>
    <property type="match status" value="1"/>
</dbReference>
<dbReference type="GO" id="GO:0030515">
    <property type="term" value="F:snoRNA binding"/>
    <property type="evidence" value="ECO:0007669"/>
    <property type="project" value="TreeGrafter"/>
</dbReference>
<evidence type="ECO:0000313" key="7">
    <source>
        <dbReference type="EMBL" id="CRZ04869.1"/>
    </source>
</evidence>
<dbReference type="GO" id="GO:0006364">
    <property type="term" value="P:rRNA processing"/>
    <property type="evidence" value="ECO:0007669"/>
    <property type="project" value="TreeGrafter"/>
</dbReference>
<evidence type="ECO:0000256" key="5">
    <source>
        <dbReference type="ARBA" id="ARBA00074032"/>
    </source>
</evidence>
<protein>
    <recommendedName>
        <fullName evidence="5">Bystin</fullName>
    </recommendedName>
</protein>
<accession>A0A0H5R909</accession>
<dbReference type="FunFam" id="1.25.40.480:FF:000001">
    <property type="entry name" value="Bystin (51.6 kD)-like"/>
    <property type="match status" value="1"/>
</dbReference>
<evidence type="ECO:0000256" key="4">
    <source>
        <dbReference type="ARBA" id="ARBA00023242"/>
    </source>
</evidence>
<reference evidence="7" key="1">
    <citation type="submission" date="2015-04" db="EMBL/GenBank/DDBJ databases">
        <title>The genome sequence of the plant pathogenic Rhizarian Plasmodiophora brassicae reveals insights in its biotrophic life cycle and the origin of chitin synthesis.</title>
        <authorList>
            <person name="Schwelm A."/>
            <person name="Fogelqvist J."/>
            <person name="Knaust A."/>
            <person name="Julke S."/>
            <person name="Lilja T."/>
            <person name="Dhandapani V."/>
            <person name="Bonilla-Rosso G."/>
            <person name="Karlsson M."/>
            <person name="Shevchenko A."/>
            <person name="Choi S.R."/>
            <person name="Kim H.G."/>
            <person name="Park J.Y."/>
            <person name="Lim Y.P."/>
            <person name="Ludwig-Muller J."/>
            <person name="Dixelius C."/>
        </authorList>
    </citation>
    <scope>NUCLEOTIDE SEQUENCE</scope>
    <source>
        <tissue evidence="7">Potato root galls</tissue>
    </source>
</reference>
<organism evidence="7">
    <name type="scientific">Spongospora subterranea</name>
    <dbReference type="NCBI Taxonomy" id="70186"/>
    <lineage>
        <taxon>Eukaryota</taxon>
        <taxon>Sar</taxon>
        <taxon>Rhizaria</taxon>
        <taxon>Endomyxa</taxon>
        <taxon>Phytomyxea</taxon>
        <taxon>Plasmodiophorida</taxon>
        <taxon>Plasmodiophoridae</taxon>
        <taxon>Spongospora</taxon>
    </lineage>
</organism>
<dbReference type="AlphaFoldDB" id="A0A0H5R909"/>
<sequence length="442" mass="50391">MGKVSKPRKSVGAPKTSRQPLAIQIEDNDLRKYGNLSTKSLHSIPLDNRQKLSTINEDDEENEDVVPSKLTAKILRQAQQQKIEIEGEDDEDMGIQKPDRQPFSFDDVEYDVEEMEDDGAYNDADLSVEMSAEDEAMLNMYMSGAAPVRRTLADMIMEKIKEKEENQAMQIAQVQIPEKVVHVYSQVGVLLSRYRSGKLPKAIKVVPSLKNWEEIMHLTKPTEWTSAALAAITRLFASNFNSRMAQRFYNLVLLPRIRADIESHKKLNFHLYMAMRKAIFKPAAFFKGILLPLAEDACTAREAVIVCSILTRISIPMMHSGAALVKLAQMPYSGPVSMFMKTLLNKKYSLPYQVISAMVKYFDGFISDDRVLPVIWHQTFLVFAQRYKNVIIAEHKEKLKSVMRVHEHHQITPEIRRELFTVSTAQPVLDQRAMSAALNFNQ</sequence>
<evidence type="ECO:0000256" key="3">
    <source>
        <dbReference type="ARBA" id="ARBA00022517"/>
    </source>
</evidence>
<dbReference type="GO" id="GO:0030688">
    <property type="term" value="C:preribosome, small subunit precursor"/>
    <property type="evidence" value="ECO:0007669"/>
    <property type="project" value="TreeGrafter"/>
</dbReference>
<dbReference type="Pfam" id="PF05291">
    <property type="entry name" value="Bystin"/>
    <property type="match status" value="1"/>
</dbReference>
<evidence type="ECO:0000256" key="1">
    <source>
        <dbReference type="ARBA" id="ARBA00004604"/>
    </source>
</evidence>
<keyword evidence="3" id="KW-0690">Ribosome biogenesis</keyword>
<evidence type="ECO:0000256" key="2">
    <source>
        <dbReference type="ARBA" id="ARBA00007114"/>
    </source>
</evidence>
<feature type="region of interest" description="Disordered" evidence="6">
    <location>
        <begin position="45"/>
        <end position="64"/>
    </location>
</feature>